<dbReference type="AlphaFoldDB" id="A0A1W5DC83"/>
<protein>
    <submittedName>
        <fullName evidence="3">-gpd family base excision dna repair protein</fullName>
    </submittedName>
</protein>
<dbReference type="SUPFAM" id="SSF48150">
    <property type="entry name" value="DNA-glycosylase"/>
    <property type="match status" value="1"/>
</dbReference>
<dbReference type="InterPro" id="IPR023170">
    <property type="entry name" value="HhH_base_excis_C"/>
</dbReference>
<evidence type="ECO:0000259" key="2">
    <source>
        <dbReference type="SMART" id="SM00478"/>
    </source>
</evidence>
<name>A0A1W5DC83_9LECA</name>
<dbReference type="SMART" id="SM00478">
    <property type="entry name" value="ENDO3c"/>
    <property type="match status" value="1"/>
</dbReference>
<feature type="compositionally biased region" description="Low complexity" evidence="1">
    <location>
        <begin position="1"/>
        <end position="20"/>
    </location>
</feature>
<dbReference type="EMBL" id="FWEW01003727">
    <property type="protein sequence ID" value="SLM40489.1"/>
    <property type="molecule type" value="Genomic_DNA"/>
</dbReference>
<keyword evidence="4" id="KW-1185">Reference proteome</keyword>
<evidence type="ECO:0000313" key="3">
    <source>
        <dbReference type="EMBL" id="SLM40489.1"/>
    </source>
</evidence>
<feature type="compositionally biased region" description="Basic and acidic residues" evidence="1">
    <location>
        <begin position="107"/>
        <end position="117"/>
    </location>
</feature>
<dbReference type="InterPro" id="IPR011257">
    <property type="entry name" value="DNA_glycosylase"/>
</dbReference>
<proteinExistence type="predicted"/>
<accession>A0A1W5DC83</accession>
<feature type="compositionally biased region" description="Acidic residues" evidence="1">
    <location>
        <begin position="491"/>
        <end position="517"/>
    </location>
</feature>
<dbReference type="PANTHER" id="PTHR47203:SF1">
    <property type="entry name" value="HYPOTHETICAL BASE EXCISION DNA REPAIR PROTEIN (EUROFUNG)"/>
    <property type="match status" value="1"/>
</dbReference>
<reference evidence="4" key="1">
    <citation type="submission" date="2017-03" db="EMBL/GenBank/DDBJ databases">
        <authorList>
            <person name="Sharma R."/>
            <person name="Thines M."/>
        </authorList>
    </citation>
    <scope>NUCLEOTIDE SEQUENCE [LARGE SCALE GENOMIC DNA]</scope>
</reference>
<dbReference type="Gene3D" id="1.10.340.30">
    <property type="entry name" value="Hypothetical protein, domain 2"/>
    <property type="match status" value="1"/>
</dbReference>
<sequence>MATRATRGAAAKEAALLTSANRENLPQQLSSPPATPVPTKKKAVPANKAVKQQSTPETKTGGKHKQVATPTSTGRKRKRAGPVKVEEDINELPHNLGKVIAASEGNVKAEVEEEARPLPKKRKARNPAAKRDEIKDVQETVVKATTVVNPTEESPTKKTRKPKANPYGLTPGETPYPDWPHPTPEECQEVNDLLSKVHGVVQAPKTVPAPSTTVSGCGEVPSILDALIRTLLSAATTGANSSRAFKGLVDRFGLLQEGIGKGSVDWDAVRRADLKDVFEAIKSGGLAATKSKRIKEILEMVYEENMARRNALVEAKEVDSTAGPKGAENEAEDQKEAEITRADEHVLSLDHLHALSSDEALNTLIKYPGIGPKTASCVLLFCMQRPSFAVDTHVFRLCKWLNWVPPTKASRNSAYSHCEVRVPDELKYPLHQLLIRHGKTCPRCRAATGEGSEDWDKGCPIEHLVTRTGKRKIGKDGSVKKAKKGKKGAESEESEEAVEEEDDEEPVDEENEVEEEE</sequence>
<feature type="region of interest" description="Disordered" evidence="1">
    <location>
        <begin position="315"/>
        <end position="337"/>
    </location>
</feature>
<feature type="domain" description="HhH-GPD" evidence="2">
    <location>
        <begin position="232"/>
        <end position="440"/>
    </location>
</feature>
<evidence type="ECO:0000256" key="1">
    <source>
        <dbReference type="SAM" id="MobiDB-lite"/>
    </source>
</evidence>
<dbReference type="GO" id="GO:0000702">
    <property type="term" value="F:oxidized base lesion DNA N-glycosylase activity"/>
    <property type="evidence" value="ECO:0007669"/>
    <property type="project" value="UniProtKB-ARBA"/>
</dbReference>
<organism evidence="3 4">
    <name type="scientific">Lasallia pustulata</name>
    <dbReference type="NCBI Taxonomy" id="136370"/>
    <lineage>
        <taxon>Eukaryota</taxon>
        <taxon>Fungi</taxon>
        <taxon>Dikarya</taxon>
        <taxon>Ascomycota</taxon>
        <taxon>Pezizomycotina</taxon>
        <taxon>Lecanoromycetes</taxon>
        <taxon>OSLEUM clade</taxon>
        <taxon>Umbilicariomycetidae</taxon>
        <taxon>Umbilicariales</taxon>
        <taxon>Umbilicariaceae</taxon>
        <taxon>Lasallia</taxon>
    </lineage>
</organism>
<feature type="compositionally biased region" description="Polar residues" evidence="1">
    <location>
        <begin position="21"/>
        <end position="31"/>
    </location>
</feature>
<dbReference type="GO" id="GO:0006285">
    <property type="term" value="P:base-excision repair, AP site formation"/>
    <property type="evidence" value="ECO:0007669"/>
    <property type="project" value="UniProtKB-ARBA"/>
</dbReference>
<feature type="region of interest" description="Disordered" evidence="1">
    <location>
        <begin position="148"/>
        <end position="173"/>
    </location>
</feature>
<dbReference type="Proteomes" id="UP000192927">
    <property type="component" value="Unassembled WGS sequence"/>
</dbReference>
<dbReference type="PANTHER" id="PTHR47203">
    <property type="match status" value="1"/>
</dbReference>
<feature type="region of interest" description="Disordered" evidence="1">
    <location>
        <begin position="1"/>
        <end position="90"/>
    </location>
</feature>
<feature type="region of interest" description="Disordered" evidence="1">
    <location>
        <begin position="106"/>
        <end position="135"/>
    </location>
</feature>
<dbReference type="CDD" id="cd00056">
    <property type="entry name" value="ENDO3c"/>
    <property type="match status" value="1"/>
</dbReference>
<evidence type="ECO:0000313" key="4">
    <source>
        <dbReference type="Proteomes" id="UP000192927"/>
    </source>
</evidence>
<dbReference type="InterPro" id="IPR003265">
    <property type="entry name" value="HhH-GPD_domain"/>
</dbReference>
<feature type="region of interest" description="Disordered" evidence="1">
    <location>
        <begin position="470"/>
        <end position="517"/>
    </location>
</feature>
<dbReference type="Gene3D" id="1.10.1670.10">
    <property type="entry name" value="Helix-hairpin-Helix base-excision DNA repair enzymes (C-terminal)"/>
    <property type="match status" value="1"/>
</dbReference>
<dbReference type="Pfam" id="PF00730">
    <property type="entry name" value="HhH-GPD"/>
    <property type="match status" value="1"/>
</dbReference>